<keyword evidence="5 12" id="KW-0812">Transmembrane</keyword>
<comment type="caution">
    <text evidence="16">The sequence shown here is derived from an EMBL/GenBank/DDBJ whole genome shotgun (WGS) entry which is preliminary data.</text>
</comment>
<evidence type="ECO:0000256" key="11">
    <source>
        <dbReference type="ARBA" id="ARBA00054890"/>
    </source>
</evidence>
<evidence type="ECO:0000256" key="7">
    <source>
        <dbReference type="ARBA" id="ARBA00022989"/>
    </source>
</evidence>
<feature type="transmembrane region" description="Helical" evidence="12">
    <location>
        <begin position="137"/>
        <end position="155"/>
    </location>
</feature>
<evidence type="ECO:0000256" key="4">
    <source>
        <dbReference type="ARBA" id="ARBA00022538"/>
    </source>
</evidence>
<protein>
    <recommendedName>
        <fullName evidence="18">Cation/H+ exchanger domain-containing protein</fullName>
    </recommendedName>
</protein>
<evidence type="ECO:0000259" key="15">
    <source>
        <dbReference type="Pfam" id="PF23259"/>
    </source>
</evidence>
<evidence type="ECO:0000256" key="12">
    <source>
        <dbReference type="SAM" id="Phobius"/>
    </source>
</evidence>
<keyword evidence="6" id="KW-0630">Potassium</keyword>
<comment type="subcellular location">
    <subcellularLocation>
        <location evidence="1">Membrane</location>
        <topology evidence="1">Multi-pass membrane protein</topology>
    </subcellularLocation>
</comment>
<evidence type="ECO:0000256" key="6">
    <source>
        <dbReference type="ARBA" id="ARBA00022958"/>
    </source>
</evidence>
<evidence type="ECO:0008006" key="18">
    <source>
        <dbReference type="Google" id="ProtNLM"/>
    </source>
</evidence>
<comment type="similarity">
    <text evidence="10">Belongs to the monovalent cation:proton antiporter 2 (CPA2) transporter (TC 2.A.37) family. CHX (TC 2.A.37.4) subfamily.</text>
</comment>
<feature type="transmembrane region" description="Helical" evidence="12">
    <location>
        <begin position="304"/>
        <end position="334"/>
    </location>
</feature>
<dbReference type="GO" id="GO:0006885">
    <property type="term" value="P:regulation of pH"/>
    <property type="evidence" value="ECO:0007669"/>
    <property type="project" value="TreeGrafter"/>
</dbReference>
<dbReference type="GO" id="GO:0015297">
    <property type="term" value="F:antiporter activity"/>
    <property type="evidence" value="ECO:0007669"/>
    <property type="project" value="UniProtKB-KW"/>
</dbReference>
<dbReference type="PANTHER" id="PTHR32468">
    <property type="entry name" value="CATION/H + ANTIPORTER"/>
    <property type="match status" value="1"/>
</dbReference>
<dbReference type="Pfam" id="PF00999">
    <property type="entry name" value="Na_H_Exchanger"/>
    <property type="match status" value="1"/>
</dbReference>
<dbReference type="InterPro" id="IPR050794">
    <property type="entry name" value="CPA2_transporter"/>
</dbReference>
<feature type="transmembrane region" description="Helical" evidence="12">
    <location>
        <begin position="100"/>
        <end position="117"/>
    </location>
</feature>
<evidence type="ECO:0000313" key="16">
    <source>
        <dbReference type="EMBL" id="KAJ8751244.1"/>
    </source>
</evidence>
<dbReference type="EMBL" id="JAIWQS010000011">
    <property type="protein sequence ID" value="KAJ8751244.1"/>
    <property type="molecule type" value="Genomic_DNA"/>
</dbReference>
<dbReference type="FunFam" id="1.20.1530.20:FF:000022">
    <property type="entry name" value="Cation/H(+) antiporter 24"/>
    <property type="match status" value="1"/>
</dbReference>
<accession>A0AAV8SGV2</accession>
<dbReference type="InterPro" id="IPR057290">
    <property type="entry name" value="CHX17_C"/>
</dbReference>
<feature type="transmembrane region" description="Helical" evidence="12">
    <location>
        <begin position="167"/>
        <end position="187"/>
    </location>
</feature>
<dbReference type="Proteomes" id="UP001159364">
    <property type="component" value="Linkage Group LG11"/>
</dbReference>
<gene>
    <name evidence="16" type="ORF">K2173_016425</name>
</gene>
<feature type="transmembrane region" description="Helical" evidence="12">
    <location>
        <begin position="354"/>
        <end position="375"/>
    </location>
</feature>
<dbReference type="Pfam" id="PF23256">
    <property type="entry name" value="CHX17_2nd"/>
    <property type="match status" value="1"/>
</dbReference>
<sequence>MLMFFQVFDLVAERAWQGPFRFLQDTGMATTNDPVNDFHRIVSRFTLVCRKIRKSHPVGIFYGEDPLMFSSSLIFFEISLVILIIRTIRFLLKPLRQPRIVSEILGGIIIGPSVLGRSRKFTRRVFPDNAQFVVRNVGVLGLMFFLFVAGVKMDISLIRKTGKKHFCCALIGVIIPMLTTGAIGYVLRTHSDRELGRVSGYGAVASNLALTSYPVIYLILRELNLLSSEIGRLSVTTAMIGDVFGISSILVFEALKQAEHSNKAALWYVISSIVLGTFVVTVIRRFMVWVIDKTPEGKPVNQTYVVIILLGVMVMGFLTDLFGIAIANGSLWLGLVIPDGSPLGATVVEKSETIVMELLMAFTYAMVGLYTDVYAMSDYGWSALAPLFYMVMIGYISKIVATLATALYFEIPWKDSLTFSLVMNLRGQVEILLFIHWMDKQIIGIPKFSMLVLLTAFTTGLTTPLISLLYDPTTPYMVNKRRTIQHTPPDAELCVVVCVNGKESVAGLINLLEFSYPTAERPFSIYALRLIELIGCAAPCFVGHDLDAEEPTRRFPDHEAIRHALKLYQEARREYVKLRFFTAATANRTMYQDVCELALETKSALIILPFNKSKLDIVAGTEIVRHGNAVQSLNSKVVAHAPCSVGILVDKGQTSKPNIVGQSFCRTQLKFVVLFLGGADAREALAYAERMILNPDVSIMVIRFLASNNEGDDELEKKLDDGVVTSFWVKNEANERVYYREVVVNNGEETLAAIHALNDNTNDLWIVGRKQGINPVLLQGLSAWSENPELGIIGDYVASYDFGGSASVLVVHQQIMRAQGKPSIDSLATPKCSTLPPWLQCC</sequence>
<feature type="transmembrane region" description="Helical" evidence="12">
    <location>
        <begin position="264"/>
        <end position="283"/>
    </location>
</feature>
<feature type="domain" description="Cation/H(+) antiporter central" evidence="14">
    <location>
        <begin position="574"/>
        <end position="654"/>
    </location>
</feature>
<evidence type="ECO:0000256" key="9">
    <source>
        <dbReference type="ARBA" id="ARBA00023136"/>
    </source>
</evidence>
<feature type="transmembrane region" description="Helical" evidence="12">
    <location>
        <begin position="67"/>
        <end position="88"/>
    </location>
</feature>
<dbReference type="Gene3D" id="1.20.1530.20">
    <property type="match status" value="1"/>
</dbReference>
<feature type="transmembrane region" description="Helical" evidence="12">
    <location>
        <begin position="450"/>
        <end position="470"/>
    </location>
</feature>
<dbReference type="GO" id="GO:0012505">
    <property type="term" value="C:endomembrane system"/>
    <property type="evidence" value="ECO:0007669"/>
    <property type="project" value="TreeGrafter"/>
</dbReference>
<feature type="domain" description="Cation/H+ exchanger transmembrane" evidence="13">
    <location>
        <begin position="82"/>
        <end position="465"/>
    </location>
</feature>
<keyword evidence="17" id="KW-1185">Reference proteome</keyword>
<feature type="transmembrane region" description="Helical" evidence="12">
    <location>
        <begin position="232"/>
        <end position="252"/>
    </location>
</feature>
<dbReference type="GO" id="GO:0006813">
    <property type="term" value="P:potassium ion transport"/>
    <property type="evidence" value="ECO:0007669"/>
    <property type="project" value="UniProtKB-KW"/>
</dbReference>
<evidence type="ECO:0000256" key="2">
    <source>
        <dbReference type="ARBA" id="ARBA00022448"/>
    </source>
</evidence>
<evidence type="ECO:0000259" key="13">
    <source>
        <dbReference type="Pfam" id="PF00999"/>
    </source>
</evidence>
<proteinExistence type="inferred from homology"/>
<organism evidence="16 17">
    <name type="scientific">Erythroxylum novogranatense</name>
    <dbReference type="NCBI Taxonomy" id="1862640"/>
    <lineage>
        <taxon>Eukaryota</taxon>
        <taxon>Viridiplantae</taxon>
        <taxon>Streptophyta</taxon>
        <taxon>Embryophyta</taxon>
        <taxon>Tracheophyta</taxon>
        <taxon>Spermatophyta</taxon>
        <taxon>Magnoliopsida</taxon>
        <taxon>eudicotyledons</taxon>
        <taxon>Gunneridae</taxon>
        <taxon>Pentapetalae</taxon>
        <taxon>rosids</taxon>
        <taxon>fabids</taxon>
        <taxon>Malpighiales</taxon>
        <taxon>Erythroxylaceae</taxon>
        <taxon>Erythroxylum</taxon>
    </lineage>
</organism>
<evidence type="ECO:0000256" key="8">
    <source>
        <dbReference type="ARBA" id="ARBA00023065"/>
    </source>
</evidence>
<evidence type="ECO:0000313" key="17">
    <source>
        <dbReference type="Proteomes" id="UP001159364"/>
    </source>
</evidence>
<keyword evidence="7 12" id="KW-1133">Transmembrane helix</keyword>
<dbReference type="Pfam" id="PF23259">
    <property type="entry name" value="CHX17_C"/>
    <property type="match status" value="1"/>
</dbReference>
<dbReference type="InterPro" id="IPR038770">
    <property type="entry name" value="Na+/solute_symporter_sf"/>
</dbReference>
<keyword evidence="4" id="KW-0633">Potassium transport</keyword>
<keyword evidence="8" id="KW-0406">Ion transport</keyword>
<feature type="transmembrane region" description="Helical" evidence="12">
    <location>
        <begin position="387"/>
        <end position="411"/>
    </location>
</feature>
<keyword evidence="2" id="KW-0813">Transport</keyword>
<evidence type="ECO:0000256" key="5">
    <source>
        <dbReference type="ARBA" id="ARBA00022692"/>
    </source>
</evidence>
<name>A0AAV8SGV2_9ROSI</name>
<reference evidence="16 17" key="1">
    <citation type="submission" date="2021-09" db="EMBL/GenBank/DDBJ databases">
        <title>Genomic insights and catalytic innovation underlie evolution of tropane alkaloids biosynthesis.</title>
        <authorList>
            <person name="Wang Y.-J."/>
            <person name="Tian T."/>
            <person name="Huang J.-P."/>
            <person name="Huang S.-X."/>
        </authorList>
    </citation>
    <scope>NUCLEOTIDE SEQUENCE [LARGE SCALE GENOMIC DNA]</scope>
    <source>
        <strain evidence="16">KIB-2018</strain>
        <tissue evidence="16">Leaf</tissue>
    </source>
</reference>
<dbReference type="AlphaFoldDB" id="A0AAV8SGV2"/>
<dbReference type="GO" id="GO:0016020">
    <property type="term" value="C:membrane"/>
    <property type="evidence" value="ECO:0007669"/>
    <property type="project" value="UniProtKB-SubCell"/>
</dbReference>
<comment type="function">
    <text evidence="11">May operate as a cation/H(+) antiporter.</text>
</comment>
<feature type="transmembrane region" description="Helical" evidence="12">
    <location>
        <begin position="199"/>
        <end position="220"/>
    </location>
</feature>
<evidence type="ECO:0000256" key="3">
    <source>
        <dbReference type="ARBA" id="ARBA00022449"/>
    </source>
</evidence>
<keyword evidence="9 12" id="KW-0472">Membrane</keyword>
<evidence type="ECO:0000256" key="10">
    <source>
        <dbReference type="ARBA" id="ARBA00038341"/>
    </source>
</evidence>
<evidence type="ECO:0000256" key="1">
    <source>
        <dbReference type="ARBA" id="ARBA00004141"/>
    </source>
</evidence>
<evidence type="ECO:0000259" key="14">
    <source>
        <dbReference type="Pfam" id="PF23256"/>
    </source>
</evidence>
<dbReference type="InterPro" id="IPR057291">
    <property type="entry name" value="CHX17_2nd"/>
</dbReference>
<dbReference type="PANTHER" id="PTHR32468:SF109">
    <property type="entry name" value="CATION_H(+) ANTIPORTER 24-RELATED"/>
    <property type="match status" value="1"/>
</dbReference>
<keyword evidence="3" id="KW-0050">Antiport</keyword>
<feature type="domain" description="Cation/H(+) antiporter C-terminal" evidence="15">
    <location>
        <begin position="670"/>
        <end position="814"/>
    </location>
</feature>
<dbReference type="InterPro" id="IPR006153">
    <property type="entry name" value="Cation/H_exchanger_TM"/>
</dbReference>
<dbReference type="GO" id="GO:1902600">
    <property type="term" value="P:proton transmembrane transport"/>
    <property type="evidence" value="ECO:0007669"/>
    <property type="project" value="InterPro"/>
</dbReference>